<dbReference type="HOGENOM" id="CLU_028833_0_0_1"/>
<dbReference type="RefSeq" id="XP_001485769.2">
    <property type="nucleotide sequence ID" value="XM_001485719.1"/>
</dbReference>
<accession>A5DDT9</accession>
<protein>
    <recommendedName>
        <fullName evidence="3">25S rRNA (Uridine(2843)-N(3))-methyltransferase</fullName>
    </recommendedName>
</protein>
<dbReference type="AlphaFoldDB" id="A5DDT9"/>
<reference evidence="1 2" key="1">
    <citation type="journal article" date="2009" name="Nature">
        <title>Evolution of pathogenicity and sexual reproduction in eight Candida genomes.</title>
        <authorList>
            <person name="Butler G."/>
            <person name="Rasmussen M.D."/>
            <person name="Lin M.F."/>
            <person name="Santos M.A."/>
            <person name="Sakthikumar S."/>
            <person name="Munro C.A."/>
            <person name="Rheinbay E."/>
            <person name="Grabherr M."/>
            <person name="Forche A."/>
            <person name="Reedy J.L."/>
            <person name="Agrafioti I."/>
            <person name="Arnaud M.B."/>
            <person name="Bates S."/>
            <person name="Brown A.J."/>
            <person name="Brunke S."/>
            <person name="Costanzo M.C."/>
            <person name="Fitzpatrick D.A."/>
            <person name="de Groot P.W."/>
            <person name="Harris D."/>
            <person name="Hoyer L.L."/>
            <person name="Hube B."/>
            <person name="Klis F.M."/>
            <person name="Kodira C."/>
            <person name="Lennard N."/>
            <person name="Logue M.E."/>
            <person name="Martin R."/>
            <person name="Neiman A.M."/>
            <person name="Nikolaou E."/>
            <person name="Quail M.A."/>
            <person name="Quinn J."/>
            <person name="Santos M.C."/>
            <person name="Schmitzberger F.F."/>
            <person name="Sherlock G."/>
            <person name="Shah P."/>
            <person name="Silverstein K.A."/>
            <person name="Skrzypek M.S."/>
            <person name="Soll D."/>
            <person name="Staggs R."/>
            <person name="Stansfield I."/>
            <person name="Stumpf M.P."/>
            <person name="Sudbery P.E."/>
            <person name="Srikantha T."/>
            <person name="Zeng Q."/>
            <person name="Berman J."/>
            <person name="Berriman M."/>
            <person name="Heitman J."/>
            <person name="Gow N.A."/>
            <person name="Lorenz M.C."/>
            <person name="Birren B.W."/>
            <person name="Kellis M."/>
            <person name="Cuomo C.A."/>
        </authorList>
    </citation>
    <scope>NUCLEOTIDE SEQUENCE [LARGE SCALE GENOMIC DNA]</scope>
    <source>
        <strain evidence="2">ATCC 6260 / CBS 566 / DSM 6381 / JCM 1539 / NBRC 10279 / NRRL Y-324</strain>
    </source>
</reference>
<organism evidence="1 2">
    <name type="scientific">Meyerozyma guilliermondii (strain ATCC 6260 / CBS 566 / DSM 6381 / JCM 1539 / NBRC 10279 / NRRL Y-324)</name>
    <name type="common">Yeast</name>
    <name type="synonym">Candida guilliermondii</name>
    <dbReference type="NCBI Taxonomy" id="294746"/>
    <lineage>
        <taxon>Eukaryota</taxon>
        <taxon>Fungi</taxon>
        <taxon>Dikarya</taxon>
        <taxon>Ascomycota</taxon>
        <taxon>Saccharomycotina</taxon>
        <taxon>Pichiomycetes</taxon>
        <taxon>Debaryomycetaceae</taxon>
        <taxon>Meyerozyma</taxon>
    </lineage>
</organism>
<dbReference type="FunCoup" id="A5DDT9">
    <property type="interactions" value="41"/>
</dbReference>
<dbReference type="EMBL" id="CH408156">
    <property type="protein sequence ID" value="EDK37342.2"/>
    <property type="molecule type" value="Genomic_DNA"/>
</dbReference>
<dbReference type="Proteomes" id="UP000001997">
    <property type="component" value="Unassembled WGS sequence"/>
</dbReference>
<dbReference type="eggNOG" id="ENOG502QR34">
    <property type="taxonomic scope" value="Eukaryota"/>
</dbReference>
<keyword evidence="2" id="KW-1185">Reference proteome</keyword>
<evidence type="ECO:0000313" key="2">
    <source>
        <dbReference type="Proteomes" id="UP000001997"/>
    </source>
</evidence>
<dbReference type="OrthoDB" id="6419443at2759"/>
<dbReference type="GO" id="GO:0005737">
    <property type="term" value="C:cytoplasm"/>
    <property type="evidence" value="ECO:0007669"/>
    <property type="project" value="EnsemblFungi"/>
</dbReference>
<dbReference type="InterPro" id="IPR021463">
    <property type="entry name" value="Methyltransf_34"/>
</dbReference>
<sequence length="318" mass="36398">MSRRAARYQAKKIAEESVIEENNNDSLAFKSPHCLDPNTILQLFTACFRSILESPDLQQHIQIVKERLYHRDYLAAFDNDDKRFAYASRWSPARALAYASLFSAMDPVRDLFSDPENTCRVLCVGGGASSELVALAALFARSKEHYSTSPSNLDMTIVDIADWNTVVSNLSAHIRSKWVYKPESFNASFLHKDILSLELDYSSMDLVTLLFTTNELFCEKRSETVKFLQRLNSQCHSGSLLLIAESAGSYSHITIGSKKFPVQFLVDTILVGRPDANDGAWEIIQSSESCWYRVDTREVTYDMKLENMRFFYRLYRKR</sequence>
<name>A5DDT9_PICGU</name>
<dbReference type="Pfam" id="PF11312">
    <property type="entry name" value="Methyltransf_34"/>
    <property type="match status" value="1"/>
</dbReference>
<proteinExistence type="predicted"/>
<evidence type="ECO:0000313" key="1">
    <source>
        <dbReference type="EMBL" id="EDK37342.2"/>
    </source>
</evidence>
<evidence type="ECO:0008006" key="3">
    <source>
        <dbReference type="Google" id="ProtNLM"/>
    </source>
</evidence>
<dbReference type="GO" id="GO:0070475">
    <property type="term" value="P:rRNA base methylation"/>
    <property type="evidence" value="ECO:0007669"/>
    <property type="project" value="EnsemblFungi"/>
</dbReference>
<dbReference type="VEuPathDB" id="FungiDB:PGUG_01440"/>
<dbReference type="InParanoid" id="A5DDT9"/>
<dbReference type="OMA" id="DMRYQVH"/>
<dbReference type="GO" id="GO:0070042">
    <property type="term" value="F:rRNA (uridine-N3-)-methyltransferase activity"/>
    <property type="evidence" value="ECO:0007669"/>
    <property type="project" value="EnsemblFungi"/>
</dbReference>
<gene>
    <name evidence="1" type="ORF">PGUG_01440</name>
</gene>
<dbReference type="STRING" id="294746.A5DDT9"/>
<dbReference type="KEGG" id="pgu:PGUG_01440"/>
<dbReference type="GeneID" id="5127637"/>